<dbReference type="AlphaFoldDB" id="A0A4S4L800"/>
<dbReference type="Proteomes" id="UP000308199">
    <property type="component" value="Unassembled WGS sequence"/>
</dbReference>
<dbReference type="EMBL" id="SGPK01000237">
    <property type="protein sequence ID" value="THH05780.1"/>
    <property type="molecule type" value="Genomic_DNA"/>
</dbReference>
<dbReference type="GO" id="GO:0003682">
    <property type="term" value="F:chromatin binding"/>
    <property type="evidence" value="ECO:0007669"/>
    <property type="project" value="InterPro"/>
</dbReference>
<evidence type="ECO:0000259" key="2">
    <source>
        <dbReference type="PROSITE" id="PS51038"/>
    </source>
</evidence>
<evidence type="ECO:0000256" key="1">
    <source>
        <dbReference type="SAM" id="MobiDB-lite"/>
    </source>
</evidence>
<feature type="domain" description="BAH" evidence="2">
    <location>
        <begin position="62"/>
        <end position="190"/>
    </location>
</feature>
<organism evidence="3 4">
    <name type="scientific">Phellinidium pouzarii</name>
    <dbReference type="NCBI Taxonomy" id="167371"/>
    <lineage>
        <taxon>Eukaryota</taxon>
        <taxon>Fungi</taxon>
        <taxon>Dikarya</taxon>
        <taxon>Basidiomycota</taxon>
        <taxon>Agaricomycotina</taxon>
        <taxon>Agaricomycetes</taxon>
        <taxon>Hymenochaetales</taxon>
        <taxon>Hymenochaetaceae</taxon>
        <taxon>Phellinidium</taxon>
    </lineage>
</organism>
<dbReference type="CDD" id="cd04370">
    <property type="entry name" value="BAH"/>
    <property type="match status" value="1"/>
</dbReference>
<name>A0A4S4L800_9AGAM</name>
<evidence type="ECO:0000313" key="3">
    <source>
        <dbReference type="EMBL" id="THH05780.1"/>
    </source>
</evidence>
<feature type="region of interest" description="Disordered" evidence="1">
    <location>
        <begin position="1"/>
        <end position="35"/>
    </location>
</feature>
<proteinExistence type="predicted"/>
<dbReference type="SUPFAM" id="SSF57903">
    <property type="entry name" value="FYVE/PHD zinc finger"/>
    <property type="match status" value="1"/>
</dbReference>
<gene>
    <name evidence="3" type="ORF">EW145_g4545</name>
</gene>
<keyword evidence="4" id="KW-1185">Reference proteome</keyword>
<accession>A0A4S4L800</accession>
<dbReference type="Gene3D" id="2.30.30.490">
    <property type="match status" value="1"/>
</dbReference>
<evidence type="ECO:0000313" key="4">
    <source>
        <dbReference type="Proteomes" id="UP000308199"/>
    </source>
</evidence>
<dbReference type="InterPro" id="IPR043151">
    <property type="entry name" value="BAH_sf"/>
</dbReference>
<dbReference type="PROSITE" id="PS51038">
    <property type="entry name" value="BAH"/>
    <property type="match status" value="1"/>
</dbReference>
<dbReference type="OrthoDB" id="10259622at2759"/>
<sequence length="397" mass="45069">MQKKKQVGVGTKVPTKHTTRTDSETPVEGSRTLSQEEWDTMSSYKSFVVGSELKGDPESHSQKFFVGNYGIIVPAGSESLVPDLHEHWVGKIKEIRSDPDDNSEVWAKVQWLWSAEDVAEQRKRFDSNLYGKMERFLSNKYDFVHAECFQDLASVVFYDESNIMQPFISEDTFYYRSTYDYKRNHIMGKPSATCLCGVHYDPDKEEKDSIMHFCPRASCKRSYHTSCLRKANSVDESWKNRDSRFKATSTVPRYLQLERMLPHIPAEQTRSPADSVFLTTNATPSQMPPRKRRPSVTASQDTIVNFDTHALIPLSLLALARSPMVKGAGTTLPRNIGVVTGNIAVVARARKLLAHLMESEDFARDNWEESIGLPREDISTWVEEDEGLLCPNCRGAI</sequence>
<dbReference type="InterPro" id="IPR001025">
    <property type="entry name" value="BAH_dom"/>
</dbReference>
<dbReference type="PANTHER" id="PTHR46364">
    <property type="entry name" value="OS08G0421900 PROTEIN"/>
    <property type="match status" value="1"/>
</dbReference>
<reference evidence="3 4" key="1">
    <citation type="submission" date="2019-02" db="EMBL/GenBank/DDBJ databases">
        <title>Genome sequencing of the rare red list fungi Phellinidium pouzarii.</title>
        <authorList>
            <person name="Buettner E."/>
            <person name="Kellner H."/>
        </authorList>
    </citation>
    <scope>NUCLEOTIDE SEQUENCE [LARGE SCALE GENOMIC DNA]</scope>
    <source>
        <strain evidence="3 4">DSM 108285</strain>
    </source>
</reference>
<dbReference type="Pfam" id="PF01426">
    <property type="entry name" value="BAH"/>
    <property type="match status" value="1"/>
</dbReference>
<comment type="caution">
    <text evidence="3">The sequence shown here is derived from an EMBL/GenBank/DDBJ whole genome shotgun (WGS) entry which is preliminary data.</text>
</comment>
<protein>
    <recommendedName>
        <fullName evidence="2">BAH domain-containing protein</fullName>
    </recommendedName>
</protein>
<dbReference type="InterPro" id="IPR011011">
    <property type="entry name" value="Znf_FYVE_PHD"/>
</dbReference>